<evidence type="ECO:0000313" key="4">
    <source>
        <dbReference type="Proteomes" id="UP001204814"/>
    </source>
</evidence>
<gene>
    <name evidence="3" type="ORF">NE542_03655</name>
</gene>
<proteinExistence type="predicted"/>
<feature type="transmembrane region" description="Helical" evidence="1">
    <location>
        <begin position="261"/>
        <end position="279"/>
    </location>
</feature>
<protein>
    <submittedName>
        <fullName evidence="3">Acyltransferase family protein</fullName>
    </submittedName>
</protein>
<dbReference type="InterPro" id="IPR052734">
    <property type="entry name" value="Nod_factor_acetyltransferase"/>
</dbReference>
<keyword evidence="1" id="KW-1133">Transmembrane helix</keyword>
<keyword evidence="3" id="KW-0012">Acyltransferase</keyword>
<accession>A0AAP2XNS8</accession>
<feature type="transmembrane region" description="Helical" evidence="1">
    <location>
        <begin position="172"/>
        <end position="190"/>
    </location>
</feature>
<evidence type="ECO:0000256" key="1">
    <source>
        <dbReference type="SAM" id="Phobius"/>
    </source>
</evidence>
<feature type="transmembrane region" description="Helical" evidence="1">
    <location>
        <begin position="291"/>
        <end position="315"/>
    </location>
</feature>
<dbReference type="PANTHER" id="PTHR37312">
    <property type="entry name" value="MEMBRANE-BOUND ACYLTRANSFERASE YKRP-RELATED"/>
    <property type="match status" value="1"/>
</dbReference>
<feature type="transmembrane region" description="Helical" evidence="1">
    <location>
        <begin position="108"/>
        <end position="136"/>
    </location>
</feature>
<dbReference type="PANTHER" id="PTHR37312:SF1">
    <property type="entry name" value="MEMBRANE-BOUND ACYLTRANSFERASE YKRP-RELATED"/>
    <property type="match status" value="1"/>
</dbReference>
<feature type="domain" description="Acyltransferase 3" evidence="2">
    <location>
        <begin position="8"/>
        <end position="308"/>
    </location>
</feature>
<feature type="transmembrane region" description="Helical" evidence="1">
    <location>
        <begin position="197"/>
        <end position="217"/>
    </location>
</feature>
<feature type="transmembrane region" description="Helical" evidence="1">
    <location>
        <begin position="12"/>
        <end position="32"/>
    </location>
</feature>
<dbReference type="RefSeq" id="WP_117346593.1">
    <property type="nucleotide sequence ID" value="NZ_JAJDKX010000051.1"/>
</dbReference>
<sequence length="325" mass="38102">MEETKRIDEVDILKGIGIILMVTGHIEFGSVYDKWIHSFHMPMFFIISGFLFHVKDVSLFNFVKRKSKPLLIPYFLFALIHYLFWIILCFLKNNLSISNLLNPLKHIFFINTSGMPIAGALWFLTSLFLVEIIYFIIFKNFSSSWRRLLVLIFSILGCIIPKYFRLPFGTDISFMAVGLFEIGYTLRIIYEKKTIEYKSFSFIFIILASIICFFNGYVNVRNGEYSNVVLYYLCASLMTIGLLCVCKIWTNNTYLKSELKFIGKNSIVYVCLNQIVLLVPNKLSLMCTNFYILFLIKFIIFIFTMIILHIFVAFINKYCKWILGR</sequence>
<dbReference type="AlphaFoldDB" id="A0AAP2XNS8"/>
<keyword evidence="1" id="KW-0472">Membrane</keyword>
<dbReference type="Proteomes" id="UP001204814">
    <property type="component" value="Unassembled WGS sequence"/>
</dbReference>
<feature type="transmembrane region" description="Helical" evidence="1">
    <location>
        <begin position="70"/>
        <end position="88"/>
    </location>
</feature>
<keyword evidence="3" id="KW-0808">Transferase</keyword>
<evidence type="ECO:0000313" key="3">
    <source>
        <dbReference type="EMBL" id="MCQ5060931.1"/>
    </source>
</evidence>
<dbReference type="EMBL" id="JANGBO010000002">
    <property type="protein sequence ID" value="MCQ5060931.1"/>
    <property type="molecule type" value="Genomic_DNA"/>
</dbReference>
<name>A0AAP2XNS8_9FIRM</name>
<feature type="transmembrane region" description="Helical" evidence="1">
    <location>
        <begin position="229"/>
        <end position="249"/>
    </location>
</feature>
<keyword evidence="1" id="KW-0812">Transmembrane</keyword>
<reference evidence="3" key="1">
    <citation type="submission" date="2022-06" db="EMBL/GenBank/DDBJ databases">
        <title>Isolation of gut microbiota from human fecal samples.</title>
        <authorList>
            <person name="Pamer E.G."/>
            <person name="Barat B."/>
            <person name="Waligurski E."/>
            <person name="Medina S."/>
            <person name="Paddock L."/>
            <person name="Mostad J."/>
        </authorList>
    </citation>
    <scope>NUCLEOTIDE SEQUENCE</scope>
    <source>
        <strain evidence="3">DFI.6.24</strain>
    </source>
</reference>
<comment type="caution">
    <text evidence="3">The sequence shown here is derived from an EMBL/GenBank/DDBJ whole genome shotgun (WGS) entry which is preliminary data.</text>
</comment>
<feature type="transmembrane region" description="Helical" evidence="1">
    <location>
        <begin position="44"/>
        <end position="63"/>
    </location>
</feature>
<feature type="transmembrane region" description="Helical" evidence="1">
    <location>
        <begin position="148"/>
        <end position="166"/>
    </location>
</feature>
<dbReference type="GO" id="GO:0016747">
    <property type="term" value="F:acyltransferase activity, transferring groups other than amino-acyl groups"/>
    <property type="evidence" value="ECO:0007669"/>
    <property type="project" value="InterPro"/>
</dbReference>
<evidence type="ECO:0000259" key="2">
    <source>
        <dbReference type="Pfam" id="PF01757"/>
    </source>
</evidence>
<organism evidence="3 4">
    <name type="scientific">Faecalibacillus intestinalis</name>
    <dbReference type="NCBI Taxonomy" id="1982626"/>
    <lineage>
        <taxon>Bacteria</taxon>
        <taxon>Bacillati</taxon>
        <taxon>Bacillota</taxon>
        <taxon>Erysipelotrichia</taxon>
        <taxon>Erysipelotrichales</taxon>
        <taxon>Coprobacillaceae</taxon>
        <taxon>Faecalibacillus</taxon>
    </lineage>
</organism>
<dbReference type="Pfam" id="PF01757">
    <property type="entry name" value="Acyl_transf_3"/>
    <property type="match status" value="1"/>
</dbReference>
<dbReference type="InterPro" id="IPR002656">
    <property type="entry name" value="Acyl_transf_3_dom"/>
</dbReference>